<dbReference type="InterPro" id="IPR014710">
    <property type="entry name" value="RmlC-like_jellyroll"/>
</dbReference>
<dbReference type="SUPFAM" id="SSF51182">
    <property type="entry name" value="RmlC-like cupins"/>
    <property type="match status" value="1"/>
</dbReference>
<evidence type="ECO:0000259" key="1">
    <source>
        <dbReference type="Pfam" id="PF05523"/>
    </source>
</evidence>
<dbReference type="Pfam" id="PF05523">
    <property type="entry name" value="FdtA"/>
    <property type="match status" value="1"/>
</dbReference>
<gene>
    <name evidence="2" type="ORF">DLR69_15490</name>
</gene>
<reference evidence="2 3" key="1">
    <citation type="submission" date="2018-06" db="EMBL/GenBank/DDBJ databases">
        <title>Draft genome sequences of nine Vibrio sp. clinical isolates from across the United States representing the closest known relative of Vibrio cholerae.</title>
        <authorList>
            <person name="Islam M.T."/>
            <person name="Liang K."/>
            <person name="Im M.S."/>
            <person name="Winkjer J."/>
            <person name="Busby S."/>
            <person name="Batra D."/>
            <person name="Rowe L."/>
            <person name="Tarr C.L."/>
            <person name="Boucher Y."/>
        </authorList>
    </citation>
    <scope>NUCLEOTIDE SEQUENCE [LARGE SCALE GENOMIC DNA]</scope>
    <source>
        <strain evidence="2 3">2016V-1111</strain>
    </source>
</reference>
<name>A0ABX9FHX2_9VIBR</name>
<dbReference type="EMBL" id="QKKR01000036">
    <property type="protein sequence ID" value="RBM51880.1"/>
    <property type="molecule type" value="Genomic_DNA"/>
</dbReference>
<comment type="caution">
    <text evidence="2">The sequence shown here is derived from an EMBL/GenBank/DDBJ whole genome shotgun (WGS) entry which is preliminary data.</text>
</comment>
<dbReference type="InterPro" id="IPR011051">
    <property type="entry name" value="RmlC_Cupin_sf"/>
</dbReference>
<dbReference type="Proteomes" id="UP000252488">
    <property type="component" value="Unassembled WGS sequence"/>
</dbReference>
<dbReference type="Gene3D" id="2.60.120.10">
    <property type="entry name" value="Jelly Rolls"/>
    <property type="match status" value="1"/>
</dbReference>
<protein>
    <submittedName>
        <fullName evidence="2">WxcM-like domain-containing protein</fullName>
    </submittedName>
</protein>
<dbReference type="InterPro" id="IPR008894">
    <property type="entry name" value="QdtA_cupin_dom"/>
</dbReference>
<feature type="domain" description="Sugar 3,4-ketoisomerase QdtA cupin" evidence="1">
    <location>
        <begin position="4"/>
        <end position="131"/>
    </location>
</feature>
<dbReference type="CDD" id="cd20292">
    <property type="entry name" value="cupin_QdtA-like"/>
    <property type="match status" value="1"/>
</dbReference>
<dbReference type="RefSeq" id="WP_113593872.1">
    <property type="nucleotide sequence ID" value="NZ_CAWNVX010000034.1"/>
</dbReference>
<evidence type="ECO:0000313" key="3">
    <source>
        <dbReference type="Proteomes" id="UP000252488"/>
    </source>
</evidence>
<accession>A0ABX9FHX2</accession>
<keyword evidence="3" id="KW-1185">Reference proteome</keyword>
<proteinExistence type="predicted"/>
<sequence length="137" mass="15686">MSLIKLISFESLGDHRGSLVALEQNKNIPFEIKRIYYIFDTKQDVVRGLHAHKALKQVAIALKGSCRFVLDDGMTKEEIILDCPTKGILIDSCLWREMHDFSVDCVLMVLASEHYDESDYIRSYNVFMDIVKGDALE</sequence>
<organism evidence="2 3">
    <name type="scientific">Vibrio paracholerae</name>
    <dbReference type="NCBI Taxonomy" id="650003"/>
    <lineage>
        <taxon>Bacteria</taxon>
        <taxon>Pseudomonadati</taxon>
        <taxon>Pseudomonadota</taxon>
        <taxon>Gammaproteobacteria</taxon>
        <taxon>Vibrionales</taxon>
        <taxon>Vibrionaceae</taxon>
        <taxon>Vibrio</taxon>
    </lineage>
</organism>
<evidence type="ECO:0000313" key="2">
    <source>
        <dbReference type="EMBL" id="RBM51880.1"/>
    </source>
</evidence>